<keyword evidence="2" id="KW-1185">Reference proteome</keyword>
<name>A0A6I4TPG4_9SPHN</name>
<organism evidence="1 2">
    <name type="scientific">Croceibacterium xixiisoli</name>
    <dbReference type="NCBI Taxonomy" id="1476466"/>
    <lineage>
        <taxon>Bacteria</taxon>
        <taxon>Pseudomonadati</taxon>
        <taxon>Pseudomonadota</taxon>
        <taxon>Alphaproteobacteria</taxon>
        <taxon>Sphingomonadales</taxon>
        <taxon>Erythrobacteraceae</taxon>
        <taxon>Croceibacterium</taxon>
    </lineage>
</organism>
<dbReference type="EMBL" id="WTYJ01000001">
    <property type="protein sequence ID" value="MXO97824.1"/>
    <property type="molecule type" value="Genomic_DNA"/>
</dbReference>
<proteinExistence type="predicted"/>
<evidence type="ECO:0000313" key="1">
    <source>
        <dbReference type="EMBL" id="MXO97824.1"/>
    </source>
</evidence>
<evidence type="ECO:0000313" key="2">
    <source>
        <dbReference type="Proteomes" id="UP000469430"/>
    </source>
</evidence>
<dbReference type="RefSeq" id="WP_161389514.1">
    <property type="nucleotide sequence ID" value="NZ_JBHSCP010000001.1"/>
</dbReference>
<reference evidence="1 2" key="1">
    <citation type="submission" date="2019-12" db="EMBL/GenBank/DDBJ databases">
        <title>Genomic-based taxomic classification of the family Erythrobacteraceae.</title>
        <authorList>
            <person name="Xu L."/>
        </authorList>
    </citation>
    <scope>NUCLEOTIDE SEQUENCE [LARGE SCALE GENOMIC DNA]</scope>
    <source>
        <strain evidence="1 2">S36</strain>
    </source>
</reference>
<comment type="caution">
    <text evidence="1">The sequence shown here is derived from an EMBL/GenBank/DDBJ whole genome shotgun (WGS) entry which is preliminary data.</text>
</comment>
<accession>A0A6I4TPG4</accession>
<protein>
    <submittedName>
        <fullName evidence="1">Uncharacterized protein</fullName>
    </submittedName>
</protein>
<dbReference type="Proteomes" id="UP000469430">
    <property type="component" value="Unassembled WGS sequence"/>
</dbReference>
<dbReference type="OrthoDB" id="8479718at2"/>
<gene>
    <name evidence="1" type="ORF">GRI97_02330</name>
</gene>
<dbReference type="AlphaFoldDB" id="A0A6I4TPG4"/>
<sequence length="181" mass="20109">MTDRDFTLAPVRSFASERLLGAQDPTLLPPGAELIADIERAMLLENAQDLPPGYRIWRDVINAALSPFYSAPAAAEGRVLIEAEADAIWSGCGEFEQALKISQLRKTITPFEEFWLTIAYDLFELLQSVSLGRHVNEADNDPVLEAIFCVVQAGFYPCGWNGESGICAFDPRELEGFRPVW</sequence>